<feature type="region of interest" description="Disordered" evidence="1">
    <location>
        <begin position="200"/>
        <end position="264"/>
    </location>
</feature>
<dbReference type="Proteomes" id="UP001497472">
    <property type="component" value="Unassembled WGS sequence"/>
</dbReference>
<protein>
    <submittedName>
        <fullName evidence="2">Uncharacterized protein</fullName>
    </submittedName>
</protein>
<feature type="region of interest" description="Disordered" evidence="1">
    <location>
        <begin position="734"/>
        <end position="755"/>
    </location>
</feature>
<comment type="caution">
    <text evidence="2">The sequence shown here is derived from an EMBL/GenBank/DDBJ whole genome shotgun (WGS) entry which is preliminary data.</text>
</comment>
<dbReference type="Pfam" id="PF11901">
    <property type="entry name" value="DM9"/>
    <property type="match status" value="1"/>
</dbReference>
<evidence type="ECO:0000256" key="1">
    <source>
        <dbReference type="SAM" id="MobiDB-lite"/>
    </source>
</evidence>
<feature type="compositionally biased region" description="Low complexity" evidence="1">
    <location>
        <begin position="781"/>
        <end position="797"/>
    </location>
</feature>
<evidence type="ECO:0000313" key="3">
    <source>
        <dbReference type="Proteomes" id="UP001497472"/>
    </source>
</evidence>
<feature type="compositionally biased region" description="Polar residues" evidence="1">
    <location>
        <begin position="873"/>
        <end position="882"/>
    </location>
</feature>
<dbReference type="EMBL" id="CAVLEF010000005">
    <property type="protein sequence ID" value="CAK1544519.1"/>
    <property type="molecule type" value="Genomic_DNA"/>
</dbReference>
<organism evidence="2 3">
    <name type="scientific">Leptosia nina</name>
    <dbReference type="NCBI Taxonomy" id="320188"/>
    <lineage>
        <taxon>Eukaryota</taxon>
        <taxon>Metazoa</taxon>
        <taxon>Ecdysozoa</taxon>
        <taxon>Arthropoda</taxon>
        <taxon>Hexapoda</taxon>
        <taxon>Insecta</taxon>
        <taxon>Pterygota</taxon>
        <taxon>Neoptera</taxon>
        <taxon>Endopterygota</taxon>
        <taxon>Lepidoptera</taxon>
        <taxon>Glossata</taxon>
        <taxon>Ditrysia</taxon>
        <taxon>Papilionoidea</taxon>
        <taxon>Pieridae</taxon>
        <taxon>Pierinae</taxon>
        <taxon>Leptosia</taxon>
    </lineage>
</organism>
<accession>A0AAV1J5Y2</accession>
<feature type="region of interest" description="Disordered" evidence="1">
    <location>
        <begin position="873"/>
        <end position="899"/>
    </location>
</feature>
<feature type="compositionally biased region" description="Polar residues" evidence="1">
    <location>
        <begin position="838"/>
        <end position="856"/>
    </location>
</feature>
<keyword evidence="3" id="KW-1185">Reference proteome</keyword>
<gene>
    <name evidence="2" type="ORF">LNINA_LOCUS4256</name>
</gene>
<evidence type="ECO:0000313" key="2">
    <source>
        <dbReference type="EMBL" id="CAK1544519.1"/>
    </source>
</evidence>
<dbReference type="AlphaFoldDB" id="A0AAV1J5Y2"/>
<dbReference type="PANTHER" id="PTHR31649:SF1">
    <property type="entry name" value="FARNESOIC ACID O-METHYL TRANSFERASE DOMAIN-CONTAINING PROTEIN"/>
    <property type="match status" value="1"/>
</dbReference>
<dbReference type="InterPro" id="IPR006616">
    <property type="entry name" value="DM9_repeat"/>
</dbReference>
<dbReference type="SMART" id="SM00696">
    <property type="entry name" value="DM9"/>
    <property type="match status" value="1"/>
</dbReference>
<sequence>MSILRPVSKFGYAGAPWFYDTRNSFLKETVSLAGPGPKLGFRKIPAIYDDPSILPTAPIMNWYVSKYKRGPDRKIKALYFPEPAKEGAAYLADTIKGRAEAMQVIHDGLKKEKDKEFLTLGKFSKTHDQVADMISSATHFGGQDPFPVIADKVSSKIELLPLQYPDTAKKYAKETTKITTDYVAGVATKECGLDPKALFALDGKSENPSNTQSKPAVGAEHAPVAQSIAHPRTPSAPSAPSDSDRMQTSHLDDADASRRGAEDEAARLKRLEARKQQDDREREEALKILHGQLRARGGEMLYKQPHTELTHAQASEWLSMKPPMKVDKAVKESGDTARLHKKFERKLGALVCKCTPDDMYDTMQGYKALVREALISEMQKRGNEILIEVDRAAETHFFAAQRLKKTTSLEVSEPCIEVAYYLTKKLEEMIRCRSMARKLTSAMKDHIKEASDFLSAHVTKPDEQIEAYVTLLNEMESAGDSLLIEGSIPKSYKDSAAYLRQLTSFDDQIRRPDTGLQSTTESKLRNLMANVAATGFGKVVVDGVISDSTKLLVSYIMLLVEKTEALKVLIEQMDLHGGNVLLRHGKIRKTYAEGADMLRTKNADQLTVPSADPVVVRKIQIKLRNIMHSCTPEKFMNVMDDVIEDATMYLAVYFLQPHVIQVCKCMKNVFVQCELWCDEILRRVARPCCTCSRHISTQALADLAPGRTLHATPGTSRAYADGLDISIHPCPTRISRVTGPGPKPGPCRAPKPSEECNQTTTASYLFYSTTLANRRSLYYSPEKLSPESSSLETPLRLSRSRESRSPLSTNRSFGGRFGGIIPSDIKQRSPSPIRETDTSSSFHTPQSGHTNPTDGTSPPFLQFPTAMFAEVHSSNAPQTPVSTKPLGIPRRTTQEQKGFSSKAPIVITDQMGDWHAMMVSLMWNVQAWRDWIQENFDRALAFQNQTMDSAGPSQVDESWKAFQRRVATEALQWRQYNKFSRQLTLRLALRYRDKQILSPTRGTVKTNIYLKCQEEMLDIIEMFNKWTVWLTLVIKETDTLQQETDTDATLTQVRWDHFKKKIKEYAEDWKNYNTHLKICWEQKHKKTISEWLPTWSQPGPVWVVSACGAVPSGAVAAGVYEGEVTWVARTTHKCNVLPAALHPSKHCCIVYADGAVHHYTKYQVMCNAEVTWLAWRAGEVGARAIRIAPGSSRRQGPLPWVTPPGRCTRP</sequence>
<feature type="region of interest" description="Disordered" evidence="1">
    <location>
        <begin position="781"/>
        <end position="861"/>
    </location>
</feature>
<dbReference type="PANTHER" id="PTHR31649">
    <property type="entry name" value="AGAP009604-PA"/>
    <property type="match status" value="1"/>
</dbReference>
<proteinExistence type="predicted"/>
<feature type="compositionally biased region" description="Basic and acidic residues" evidence="1">
    <location>
        <begin position="242"/>
        <end position="264"/>
    </location>
</feature>
<reference evidence="2 3" key="1">
    <citation type="submission" date="2023-11" db="EMBL/GenBank/DDBJ databases">
        <authorList>
            <person name="Okamura Y."/>
        </authorList>
    </citation>
    <scope>NUCLEOTIDE SEQUENCE [LARGE SCALE GENOMIC DNA]</scope>
</reference>
<name>A0AAV1J5Y2_9NEOP</name>